<dbReference type="PROSITE" id="PS50110">
    <property type="entry name" value="RESPONSE_REGULATORY"/>
    <property type="match status" value="1"/>
</dbReference>
<proteinExistence type="predicted"/>
<organism evidence="3 4">
    <name type="scientific">Dactylosporangium fulvum</name>
    <dbReference type="NCBI Taxonomy" id="53359"/>
    <lineage>
        <taxon>Bacteria</taxon>
        <taxon>Bacillati</taxon>
        <taxon>Actinomycetota</taxon>
        <taxon>Actinomycetes</taxon>
        <taxon>Micromonosporales</taxon>
        <taxon>Micromonosporaceae</taxon>
        <taxon>Dactylosporangium</taxon>
    </lineage>
</organism>
<keyword evidence="4" id="KW-1185">Reference proteome</keyword>
<dbReference type="PANTHER" id="PTHR43228:SF1">
    <property type="entry name" value="TWO-COMPONENT RESPONSE REGULATOR ARR22"/>
    <property type="match status" value="1"/>
</dbReference>
<dbReference type="InterPro" id="IPR052048">
    <property type="entry name" value="ST_Response_Regulator"/>
</dbReference>
<dbReference type="InterPro" id="IPR011006">
    <property type="entry name" value="CheY-like_superfamily"/>
</dbReference>
<keyword evidence="1" id="KW-0597">Phosphoprotein</keyword>
<reference evidence="3" key="1">
    <citation type="submission" date="2021-04" db="EMBL/GenBank/DDBJ databases">
        <authorList>
            <person name="Hartkoorn R.C."/>
            <person name="Beaudoing E."/>
            <person name="Hot D."/>
        </authorList>
    </citation>
    <scope>NUCLEOTIDE SEQUENCE</scope>
    <source>
        <strain evidence="3">NRRL B-16292</strain>
    </source>
</reference>
<dbReference type="Pfam" id="PF00072">
    <property type="entry name" value="Response_reg"/>
    <property type="match status" value="1"/>
</dbReference>
<accession>A0ABY5VQ02</accession>
<feature type="modified residue" description="4-aspartylphosphate" evidence="1">
    <location>
        <position position="68"/>
    </location>
</feature>
<dbReference type="Gene3D" id="3.40.50.2300">
    <property type="match status" value="1"/>
</dbReference>
<dbReference type="InterPro" id="IPR001789">
    <property type="entry name" value="Sig_transdc_resp-reg_receiver"/>
</dbReference>
<dbReference type="CDD" id="cd17546">
    <property type="entry name" value="REC_hyHK_CKI1_RcsC-like"/>
    <property type="match status" value="1"/>
</dbReference>
<sequence length="144" mass="15249">MTGPKRGGGRSTDTAGAGRVLVVDDAATVRMYHSRLLTDAGFRVEQAANGLEAVESALVHPFDLFIVDVNMPRMDGYACVEALRGETVTTSAPIVMISTEDRPGDAERAYRAGANLYLVKPVDAVRLVRVATMLASGPAEAGAW</sequence>
<gene>
    <name evidence="3" type="ORF">Dfulv_27350</name>
</gene>
<evidence type="ECO:0000313" key="3">
    <source>
        <dbReference type="EMBL" id="UWP78886.1"/>
    </source>
</evidence>
<dbReference type="EMBL" id="CP073720">
    <property type="protein sequence ID" value="UWP78886.1"/>
    <property type="molecule type" value="Genomic_DNA"/>
</dbReference>
<evidence type="ECO:0000313" key="4">
    <source>
        <dbReference type="Proteomes" id="UP001059617"/>
    </source>
</evidence>
<dbReference type="PANTHER" id="PTHR43228">
    <property type="entry name" value="TWO-COMPONENT RESPONSE REGULATOR"/>
    <property type="match status" value="1"/>
</dbReference>
<name>A0ABY5VQ02_9ACTN</name>
<protein>
    <submittedName>
        <fullName evidence="3">Response regulator</fullName>
    </submittedName>
</protein>
<evidence type="ECO:0000256" key="1">
    <source>
        <dbReference type="PROSITE-ProRule" id="PRU00169"/>
    </source>
</evidence>
<dbReference type="RefSeq" id="WP_259856313.1">
    <property type="nucleotide sequence ID" value="NZ_BAAAST010000075.1"/>
</dbReference>
<dbReference type="Proteomes" id="UP001059617">
    <property type="component" value="Chromosome"/>
</dbReference>
<evidence type="ECO:0000259" key="2">
    <source>
        <dbReference type="PROSITE" id="PS50110"/>
    </source>
</evidence>
<feature type="domain" description="Response regulatory" evidence="2">
    <location>
        <begin position="19"/>
        <end position="135"/>
    </location>
</feature>
<dbReference type="SUPFAM" id="SSF52172">
    <property type="entry name" value="CheY-like"/>
    <property type="match status" value="1"/>
</dbReference>
<reference evidence="3" key="2">
    <citation type="submission" date="2022-09" db="EMBL/GenBank/DDBJ databases">
        <title>Biosynthetic gene clusters of Dactylosporangioum fulvum.</title>
        <authorList>
            <person name="Caradec T."/>
        </authorList>
    </citation>
    <scope>NUCLEOTIDE SEQUENCE</scope>
    <source>
        <strain evidence="3">NRRL B-16292</strain>
    </source>
</reference>
<dbReference type="SMART" id="SM00448">
    <property type="entry name" value="REC"/>
    <property type="match status" value="1"/>
</dbReference>